<evidence type="ECO:0000313" key="3">
    <source>
        <dbReference type="EMBL" id="AKD53915.1"/>
    </source>
</evidence>
<dbReference type="SUPFAM" id="SSF56935">
    <property type="entry name" value="Porins"/>
    <property type="match status" value="1"/>
</dbReference>
<dbReference type="SUPFAM" id="SSF49464">
    <property type="entry name" value="Carboxypeptidase regulatory domain-like"/>
    <property type="match status" value="1"/>
</dbReference>
<dbReference type="InterPro" id="IPR041700">
    <property type="entry name" value="OMP_b-brl_3"/>
</dbReference>
<organism evidence="3 4">
    <name type="scientific">Spirosoma radiotolerans</name>
    <dbReference type="NCBI Taxonomy" id="1379870"/>
    <lineage>
        <taxon>Bacteria</taxon>
        <taxon>Pseudomonadati</taxon>
        <taxon>Bacteroidota</taxon>
        <taxon>Cytophagia</taxon>
        <taxon>Cytophagales</taxon>
        <taxon>Cytophagaceae</taxon>
        <taxon>Spirosoma</taxon>
    </lineage>
</organism>
<sequence length="808" mass="91098">MKSFTCVALFLLISFESYAQHTITGTVINENGHPFEFINVSLFRSGDTLPTQITQSTVEGIYQFRKITPGTYSIKTSFVGYDSALSNVFSVSDSNVTVAAIQVRPGTKSLAEVTITGTRLFLQQSVDKLVINVQNSPLSSGATALEVLQRVPGLQVTNDKVLMAGKTSVSILIDGRSSQYTDIGSVIRELPSSSIDRIEVITNPGASYDAQGGGLINIILKHNSLAGTNGTISLSGGYGRFNHSEVNAGIRNYYRYTPSVSLNHRRGAFNVFGSYSYLHRDIFEINLIKRYLKDTFYDQKNFNPSSYGYHSYRVGVDYYLDSTNTLGFLITGFNRSGNGNFENTSTNYSQSSGKVVESLTSRNNQSNINNTYEINLNWKHQFKRPGKALNIDLNNAHYLFDNESTIGVVSRNNGTYTNYQKARNSIRFQNLKVDYTSPLNRFAKVEAGAKSSFARITNDLRFRQDEQPDPGRSNRFVYTENINALYVNFIAKLRRWDFQAGIRAEQTISNGKTGDSVLVNRHYIKPFVTLLATRRLDSNLAITFQYSRRIDRPTYQQQNPFEFYIDPQTYIKGNPTLLPQLTHSGKLSLTYQNLPFFSINYDRTTNVIFQYAPQQRTVTEANGATRLISYTIADNIAQADAFSAQLNFPITFRKLVSGYGGGMLTRQHYRAIYQGDLFDRSKWAYTFYTEINFKLNNTLSSQLSGYYAGPSQFEFISAGRNSSVNIAVEQKILNNKGKIVLAGNDLFHDNRTIGLIRFQDINFAINQYSSTRNFRLTFSYLFGNQSIKGERKRKTGSEEETSRVKLTN</sequence>
<evidence type="ECO:0000313" key="4">
    <source>
        <dbReference type="Proteomes" id="UP000033054"/>
    </source>
</evidence>
<dbReference type="Pfam" id="PF14905">
    <property type="entry name" value="OMP_b-brl_3"/>
    <property type="match status" value="1"/>
</dbReference>
<dbReference type="HOGENOM" id="CLU_017617_1_0_10"/>
<name>A0A0E3ZTM5_9BACT</name>
<dbReference type="Pfam" id="PF13620">
    <property type="entry name" value="CarboxypepD_reg"/>
    <property type="match status" value="1"/>
</dbReference>
<accession>A0A0E3ZTM5</accession>
<dbReference type="Gene3D" id="2.170.130.10">
    <property type="entry name" value="TonB-dependent receptor, plug domain"/>
    <property type="match status" value="1"/>
</dbReference>
<dbReference type="Gene3D" id="2.60.40.1120">
    <property type="entry name" value="Carboxypeptidase-like, regulatory domain"/>
    <property type="match status" value="1"/>
</dbReference>
<dbReference type="AlphaFoldDB" id="A0A0E3ZTM5"/>
<dbReference type="KEGG" id="srd:SD10_02355"/>
<feature type="signal peptide" evidence="1">
    <location>
        <begin position="1"/>
        <end position="19"/>
    </location>
</feature>
<evidence type="ECO:0000256" key="1">
    <source>
        <dbReference type="SAM" id="SignalP"/>
    </source>
</evidence>
<reference evidence="3 4" key="1">
    <citation type="journal article" date="2014" name="Curr. Microbiol.">
        <title>Spirosoma radiotolerans sp. nov., a gamma-radiation-resistant bacterium isolated from gamma ray-irradiated soil.</title>
        <authorList>
            <person name="Lee J.J."/>
            <person name="Srinivasan S."/>
            <person name="Lim S."/>
            <person name="Joe M."/>
            <person name="Im S."/>
            <person name="Bae S.I."/>
            <person name="Park K.R."/>
            <person name="Han J.H."/>
            <person name="Park S.H."/>
            <person name="Joo B.M."/>
            <person name="Park S.J."/>
            <person name="Kim M.K."/>
        </authorList>
    </citation>
    <scope>NUCLEOTIDE SEQUENCE [LARGE SCALE GENOMIC DNA]</scope>
    <source>
        <strain evidence="3 4">DG5A</strain>
    </source>
</reference>
<gene>
    <name evidence="3" type="ORF">SD10_02355</name>
</gene>
<dbReference type="InterPro" id="IPR037066">
    <property type="entry name" value="Plug_dom_sf"/>
</dbReference>
<dbReference type="STRING" id="1379870.SD10_02355"/>
<keyword evidence="1" id="KW-0732">Signal</keyword>
<dbReference type="EMBL" id="CP010429">
    <property type="protein sequence ID" value="AKD53915.1"/>
    <property type="molecule type" value="Genomic_DNA"/>
</dbReference>
<dbReference type="Proteomes" id="UP000033054">
    <property type="component" value="Chromosome"/>
</dbReference>
<proteinExistence type="predicted"/>
<evidence type="ECO:0000259" key="2">
    <source>
        <dbReference type="Pfam" id="PF14905"/>
    </source>
</evidence>
<feature type="domain" description="Outer membrane protein beta-barrel" evidence="2">
    <location>
        <begin position="380"/>
        <end position="780"/>
    </location>
</feature>
<protein>
    <recommendedName>
        <fullName evidence="2">Outer membrane protein beta-barrel domain-containing protein</fullName>
    </recommendedName>
</protein>
<dbReference type="PATRIC" id="fig|1379870.5.peg.526"/>
<dbReference type="InterPro" id="IPR008969">
    <property type="entry name" value="CarboxyPept-like_regulatory"/>
</dbReference>
<keyword evidence="4" id="KW-1185">Reference proteome</keyword>
<feature type="chain" id="PRO_5002417245" description="Outer membrane protein beta-barrel domain-containing protein" evidence="1">
    <location>
        <begin position="20"/>
        <end position="808"/>
    </location>
</feature>